<evidence type="ECO:0000256" key="2">
    <source>
        <dbReference type="ARBA" id="ARBA00033753"/>
    </source>
</evidence>
<dbReference type="EMBL" id="DYVE01000116">
    <property type="protein sequence ID" value="HJG27892.1"/>
    <property type="molecule type" value="Genomic_DNA"/>
</dbReference>
<accession>A0A921IL47</accession>
<dbReference type="InterPro" id="IPR036413">
    <property type="entry name" value="YaeB-like_sf"/>
</dbReference>
<evidence type="ECO:0000313" key="5">
    <source>
        <dbReference type="Proteomes" id="UP000782880"/>
    </source>
</evidence>
<dbReference type="Gene3D" id="3.30.2310.10">
    <property type="entry name" value="YaeB-like"/>
    <property type="match status" value="1"/>
</dbReference>
<gene>
    <name evidence="4" type="primary">tsaA</name>
    <name evidence="4" type="ORF">K8V20_04500</name>
</gene>
<reference evidence="4" key="2">
    <citation type="submission" date="2021-09" db="EMBL/GenBank/DDBJ databases">
        <authorList>
            <person name="Gilroy R."/>
        </authorList>
    </citation>
    <scope>NUCLEOTIDE SEQUENCE</scope>
    <source>
        <strain evidence="4">ChiBcec21-2208</strain>
    </source>
</reference>
<name>A0A921IL47_9FIRM</name>
<evidence type="ECO:0000313" key="4">
    <source>
        <dbReference type="EMBL" id="HJG27892.1"/>
    </source>
</evidence>
<proteinExistence type="inferred from homology"/>
<evidence type="ECO:0000256" key="1">
    <source>
        <dbReference type="ARBA" id="ARBA00022691"/>
    </source>
</evidence>
<evidence type="ECO:0000259" key="3">
    <source>
        <dbReference type="PROSITE" id="PS51668"/>
    </source>
</evidence>
<dbReference type="SUPFAM" id="SSF118196">
    <property type="entry name" value="YaeB-like"/>
    <property type="match status" value="1"/>
</dbReference>
<dbReference type="InterPro" id="IPR040372">
    <property type="entry name" value="YaeB-like"/>
</dbReference>
<reference evidence="4" key="1">
    <citation type="journal article" date="2021" name="PeerJ">
        <title>Extensive microbial diversity within the chicken gut microbiome revealed by metagenomics and culture.</title>
        <authorList>
            <person name="Gilroy R."/>
            <person name="Ravi A."/>
            <person name="Getino M."/>
            <person name="Pursley I."/>
            <person name="Horton D.L."/>
            <person name="Alikhan N.F."/>
            <person name="Baker D."/>
            <person name="Gharbi K."/>
            <person name="Hall N."/>
            <person name="Watson M."/>
            <person name="Adriaenssens E.M."/>
            <person name="Foster-Nyarko E."/>
            <person name="Jarju S."/>
            <person name="Secka A."/>
            <person name="Antonio M."/>
            <person name="Oren A."/>
            <person name="Chaudhuri R.R."/>
            <person name="La Ragione R."/>
            <person name="Hildebrand F."/>
            <person name="Pallen M.J."/>
        </authorList>
    </citation>
    <scope>NUCLEOTIDE SEQUENCE</scope>
    <source>
        <strain evidence="4">ChiBcec21-2208</strain>
    </source>
</reference>
<dbReference type="Pfam" id="PF01980">
    <property type="entry name" value="TrmO_N"/>
    <property type="match status" value="1"/>
</dbReference>
<dbReference type="Proteomes" id="UP000782880">
    <property type="component" value="Unassembled WGS sequence"/>
</dbReference>
<dbReference type="PROSITE" id="PS01318">
    <property type="entry name" value="TSAA_1"/>
    <property type="match status" value="1"/>
</dbReference>
<sequence>MSADAYTIHPIAHICTDFKDKFGIPRQSGLVPELTGRIVFEPEYRDPNALVGLEGYSHLWLIWQFSTVAAEYAAGKSWRPTVRPPRLGGNVRRGVFATRSPYRPNALGLSCVELVGVDGGDLLVKGADLLDGTPIFDIKPYLPYVDAHPDARGGFTEQTAGYGLTVECAPELLAKVPKEKQAALLGVLQNDPRPGYQHDPQRVYTLDFGANKVRFTVAGKTLQVQEIL</sequence>
<dbReference type="InterPro" id="IPR023370">
    <property type="entry name" value="TrmO-like_N"/>
</dbReference>
<organism evidence="4 5">
    <name type="scientific">Subdoligranulum variabile</name>
    <dbReference type="NCBI Taxonomy" id="214851"/>
    <lineage>
        <taxon>Bacteria</taxon>
        <taxon>Bacillati</taxon>
        <taxon>Bacillota</taxon>
        <taxon>Clostridia</taxon>
        <taxon>Eubacteriales</taxon>
        <taxon>Oscillospiraceae</taxon>
        <taxon>Subdoligranulum</taxon>
    </lineage>
</organism>
<dbReference type="CDD" id="cd09281">
    <property type="entry name" value="UPF0066"/>
    <property type="match status" value="1"/>
</dbReference>
<comment type="similarity">
    <text evidence="2">Belongs to the tRNA methyltransferase O family.</text>
</comment>
<protein>
    <submittedName>
        <fullName evidence="4">tRNA (N6-threonylcarbamoyladenosine(37)-N6)-methyltransferase TrmO</fullName>
    </submittedName>
</protein>
<feature type="domain" description="TsaA-like" evidence="3">
    <location>
        <begin position="8"/>
        <end position="150"/>
    </location>
</feature>
<dbReference type="PANTHER" id="PTHR12818">
    <property type="entry name" value="TRNA (ADENINE(37)-N6)-METHYLTRANSFERASE"/>
    <property type="match status" value="1"/>
</dbReference>
<dbReference type="Gene3D" id="2.40.30.70">
    <property type="entry name" value="YaeB-like"/>
    <property type="match status" value="1"/>
</dbReference>
<dbReference type="PANTHER" id="PTHR12818:SF0">
    <property type="entry name" value="TRNA (ADENINE(37)-N6)-METHYLTRANSFERASE"/>
    <property type="match status" value="1"/>
</dbReference>
<dbReference type="PROSITE" id="PS51668">
    <property type="entry name" value="TSAA_2"/>
    <property type="match status" value="1"/>
</dbReference>
<dbReference type="InterPro" id="IPR036414">
    <property type="entry name" value="YaeB_N_sf"/>
</dbReference>
<keyword evidence="1" id="KW-0949">S-adenosyl-L-methionine</keyword>
<dbReference type="NCBIfam" id="TIGR00104">
    <property type="entry name" value="tRNA_TsaA"/>
    <property type="match status" value="1"/>
</dbReference>
<comment type="caution">
    <text evidence="4">The sequence shown here is derived from an EMBL/GenBank/DDBJ whole genome shotgun (WGS) entry which is preliminary data.</text>
</comment>
<dbReference type="InterPro" id="IPR023368">
    <property type="entry name" value="UPF0066_cons_site"/>
</dbReference>
<dbReference type="AlphaFoldDB" id="A0A921IL47"/>